<evidence type="ECO:0000259" key="8">
    <source>
        <dbReference type="PROSITE" id="PS50261"/>
    </source>
</evidence>
<protein>
    <submittedName>
        <fullName evidence="10">Probable phosphatidylinositol phosphate kinase DDB_G0267588</fullName>
    </submittedName>
</protein>
<dbReference type="GO" id="GO:0005886">
    <property type="term" value="C:plasma membrane"/>
    <property type="evidence" value="ECO:0007669"/>
    <property type="project" value="TreeGrafter"/>
</dbReference>
<dbReference type="SMART" id="SM00330">
    <property type="entry name" value="PIPKc"/>
    <property type="match status" value="1"/>
</dbReference>
<dbReference type="InterPro" id="IPR017981">
    <property type="entry name" value="GPCR_2-like_7TM"/>
</dbReference>
<dbReference type="PANTHER" id="PTHR23086">
    <property type="entry name" value="PHOSPHATIDYLINOSITOL-4-PHOSPHATE 5-KINASE"/>
    <property type="match status" value="1"/>
</dbReference>
<dbReference type="Gene3D" id="1.20.1070.10">
    <property type="entry name" value="Rhodopsin 7-helix transmembrane proteins"/>
    <property type="match status" value="1"/>
</dbReference>
<evidence type="ECO:0000256" key="4">
    <source>
        <dbReference type="ARBA" id="ARBA00023136"/>
    </source>
</evidence>
<feature type="transmembrane region" description="Helical" evidence="7">
    <location>
        <begin position="200"/>
        <end position="224"/>
    </location>
</feature>
<dbReference type="SUPFAM" id="SSF56104">
    <property type="entry name" value="SAICAR synthase-like"/>
    <property type="match status" value="1"/>
</dbReference>
<evidence type="ECO:0000259" key="9">
    <source>
        <dbReference type="PROSITE" id="PS51455"/>
    </source>
</evidence>
<comment type="subcellular location">
    <subcellularLocation>
        <location evidence="1">Membrane</location>
        <topology evidence="1">Multi-pass membrane protein</topology>
    </subcellularLocation>
</comment>
<dbReference type="Gene3D" id="3.30.810.10">
    <property type="entry name" value="2-Layer Sandwich"/>
    <property type="match status" value="1"/>
</dbReference>
<evidence type="ECO:0000256" key="1">
    <source>
        <dbReference type="ARBA" id="ARBA00004141"/>
    </source>
</evidence>
<keyword evidence="5" id="KW-0808">Transferase</keyword>
<evidence type="ECO:0000256" key="3">
    <source>
        <dbReference type="ARBA" id="ARBA00022989"/>
    </source>
</evidence>
<keyword evidence="5" id="KW-0067">ATP-binding</keyword>
<organism evidence="10 11">
    <name type="scientific">Geodia barretti</name>
    <name type="common">Barrett's horny sponge</name>
    <dbReference type="NCBI Taxonomy" id="519541"/>
    <lineage>
        <taxon>Eukaryota</taxon>
        <taxon>Metazoa</taxon>
        <taxon>Porifera</taxon>
        <taxon>Demospongiae</taxon>
        <taxon>Heteroscleromorpha</taxon>
        <taxon>Tetractinellida</taxon>
        <taxon>Astrophorina</taxon>
        <taxon>Geodiidae</taxon>
        <taxon>Geodia</taxon>
    </lineage>
</organism>
<feature type="transmembrane region" description="Helical" evidence="7">
    <location>
        <begin position="147"/>
        <end position="169"/>
    </location>
</feature>
<dbReference type="GO" id="GO:0004888">
    <property type="term" value="F:transmembrane signaling receptor activity"/>
    <property type="evidence" value="ECO:0007669"/>
    <property type="project" value="InterPro"/>
</dbReference>
<evidence type="ECO:0000256" key="7">
    <source>
        <dbReference type="SAM" id="Phobius"/>
    </source>
</evidence>
<keyword evidence="3 7" id="KW-1133">Transmembrane helix</keyword>
<dbReference type="PROSITE" id="PS51455">
    <property type="entry name" value="PIPK"/>
    <property type="match status" value="1"/>
</dbReference>
<feature type="transmembrane region" description="Helical" evidence="7">
    <location>
        <begin position="74"/>
        <end position="95"/>
    </location>
</feature>
<dbReference type="EMBL" id="CASHTH010003511">
    <property type="protein sequence ID" value="CAI8045910.1"/>
    <property type="molecule type" value="Genomic_DNA"/>
</dbReference>
<feature type="domain" description="PIPK" evidence="9">
    <location>
        <begin position="379"/>
        <end position="818"/>
    </location>
</feature>
<sequence>MTSCDDSVPCVHFKYNVLQNASLYEDCPQFCNDFENVEYVYLAFSLLSGLSCLLVFLTYLVLPRLRHGGHSSIVFIYRTVLDLLISVGHVVAIAADLKRQNDPAREYTCSVLGGFNTFTLMASNMWYLVLAVDLAKAIRNPFKSAPTYGALAHTCVWGAAVISTAIPAIQLQEGLGLSIFNWCWISVETKLENFILLSLFLYYIPHLLIWISSTVVLIFALFIFWGGRFAASSETRKFVMKQNVVYVLVLGMETALIIPLWVTQLIFLKSEGQDLGNRPRFYTNADVILAFIFATIHSLRGTIDLIVWWVTFSIGPSDFKGLYQQVRARFRPRSEELTPSSSMHTPLIRADTAVNRALRRDAIYCINIGILDAVKLNVDQRSRDGRLGSVREPFVAQAMMNWEEQNRHQETEDRLAANPYYREQTERKITFPPSASIQKFAFQDLEPTVFDLLRQAYGISSSEYRQSFKLRNAADVESSGMLEKFTEGKSGSFFYFSHNFRYIIKTVTSEEEKFLRKIAYHYYKHMKRNPNSLIVRFFGLHKVRLAPEQRYISVVVMENIFHNRHQLKMSTIYDLKGSSVGRRSLKGGRTRATYHGTLKDLDFEGNVWIGRDAKTQLMEQLDQDVKFLTKCGIMDYSLLLGTHNHAGSRPARFESESLDFGGRDTIVDVTLGGSARPSFSSMASPHGTLDGRSRQATAVTSFSESRAKPAEPHVQWFRQDMGGLRSCSPFHPCIYDQEQRGGGEPEASMSQYPGTAAQDLPVATYFFGVVDILQEYNVRKKAENFWKTKIACQDKRGISAVNQQEYGERFLRAMDRIFQ</sequence>
<keyword evidence="5" id="KW-0547">Nucleotide-binding</keyword>
<dbReference type="Gene3D" id="3.30.800.10">
    <property type="entry name" value="Phosphatidylinositol Phosphate Kinase II Beta"/>
    <property type="match status" value="1"/>
</dbReference>
<dbReference type="GO" id="GO:0005524">
    <property type="term" value="F:ATP binding"/>
    <property type="evidence" value="ECO:0007669"/>
    <property type="project" value="UniProtKB-UniRule"/>
</dbReference>
<feature type="region of interest" description="Disordered" evidence="6">
    <location>
        <begin position="677"/>
        <end position="697"/>
    </location>
</feature>
<evidence type="ECO:0000313" key="11">
    <source>
        <dbReference type="Proteomes" id="UP001174909"/>
    </source>
</evidence>
<proteinExistence type="predicted"/>
<feature type="transmembrane region" description="Helical" evidence="7">
    <location>
        <begin position="244"/>
        <end position="267"/>
    </location>
</feature>
<name>A0AA35XC16_GEOBA</name>
<feature type="transmembrane region" description="Helical" evidence="7">
    <location>
        <begin position="39"/>
        <end position="62"/>
    </location>
</feature>
<dbReference type="GO" id="GO:0016308">
    <property type="term" value="F:1-phosphatidylinositol-4-phosphate 5-kinase activity"/>
    <property type="evidence" value="ECO:0007669"/>
    <property type="project" value="TreeGrafter"/>
</dbReference>
<dbReference type="PANTHER" id="PTHR23086:SF8">
    <property type="entry name" value="PHOSPHATIDYLINOSITOL 5-PHOSPHATE 4-KINASE, ISOFORM A"/>
    <property type="match status" value="1"/>
</dbReference>
<evidence type="ECO:0000313" key="10">
    <source>
        <dbReference type="EMBL" id="CAI8045910.1"/>
    </source>
</evidence>
<feature type="transmembrane region" description="Helical" evidence="7">
    <location>
        <begin position="115"/>
        <end position="135"/>
    </location>
</feature>
<keyword evidence="11" id="KW-1185">Reference proteome</keyword>
<reference evidence="10" key="1">
    <citation type="submission" date="2023-03" db="EMBL/GenBank/DDBJ databases">
        <authorList>
            <person name="Steffen K."/>
            <person name="Cardenas P."/>
        </authorList>
    </citation>
    <scope>NUCLEOTIDE SEQUENCE</scope>
</reference>
<dbReference type="InterPro" id="IPR027483">
    <property type="entry name" value="PInositol-4-P-4/5-kinase_C_sf"/>
</dbReference>
<keyword evidence="2 7" id="KW-0812">Transmembrane</keyword>
<dbReference type="InterPro" id="IPR002498">
    <property type="entry name" value="PInositol-4-P-4/5-kinase_core"/>
</dbReference>
<dbReference type="Pfam" id="PF01504">
    <property type="entry name" value="PIP5K"/>
    <property type="match status" value="1"/>
</dbReference>
<dbReference type="GO" id="GO:0007166">
    <property type="term" value="P:cell surface receptor signaling pathway"/>
    <property type="evidence" value="ECO:0007669"/>
    <property type="project" value="InterPro"/>
</dbReference>
<keyword evidence="5 10" id="KW-0418">Kinase</keyword>
<dbReference type="GO" id="GO:0046854">
    <property type="term" value="P:phosphatidylinositol phosphate biosynthetic process"/>
    <property type="evidence" value="ECO:0007669"/>
    <property type="project" value="TreeGrafter"/>
</dbReference>
<feature type="domain" description="G-protein coupled receptors family 2 profile 2" evidence="8">
    <location>
        <begin position="37"/>
        <end position="312"/>
    </location>
</feature>
<dbReference type="SUPFAM" id="SSF81321">
    <property type="entry name" value="Family A G protein-coupled receptor-like"/>
    <property type="match status" value="1"/>
</dbReference>
<evidence type="ECO:0000256" key="2">
    <source>
        <dbReference type="ARBA" id="ARBA00022692"/>
    </source>
</evidence>
<evidence type="ECO:0000256" key="6">
    <source>
        <dbReference type="SAM" id="MobiDB-lite"/>
    </source>
</evidence>
<dbReference type="AlphaFoldDB" id="A0AA35XC16"/>
<gene>
    <name evidence="10" type="ORF">GBAR_LOCUS25383</name>
</gene>
<comment type="caution">
    <text evidence="10">The sequence shown here is derived from an EMBL/GenBank/DDBJ whole genome shotgun (WGS) entry which is preliminary data.</text>
</comment>
<dbReference type="PROSITE" id="PS50261">
    <property type="entry name" value="G_PROTEIN_RECEP_F2_4"/>
    <property type="match status" value="1"/>
</dbReference>
<evidence type="ECO:0000256" key="5">
    <source>
        <dbReference type="PROSITE-ProRule" id="PRU00781"/>
    </source>
</evidence>
<dbReference type="CDD" id="cd00139">
    <property type="entry name" value="PIPKc"/>
    <property type="match status" value="1"/>
</dbReference>
<keyword evidence="4 7" id="KW-0472">Membrane</keyword>
<dbReference type="InterPro" id="IPR023610">
    <property type="entry name" value="PInositol-4/5-P-5/4-kinase"/>
</dbReference>
<dbReference type="Proteomes" id="UP001174909">
    <property type="component" value="Unassembled WGS sequence"/>
</dbReference>
<dbReference type="InterPro" id="IPR027484">
    <property type="entry name" value="PInositol-4-P-5-kinase_N"/>
</dbReference>
<accession>A0AA35XC16</accession>